<dbReference type="EMBL" id="CAMPGE010018111">
    <property type="protein sequence ID" value="CAI2376549.1"/>
    <property type="molecule type" value="Genomic_DNA"/>
</dbReference>
<dbReference type="AlphaFoldDB" id="A0AAD2D0L0"/>
<accession>A0AAD2D0L0</accession>
<keyword evidence="2" id="KW-1185">Reference proteome</keyword>
<dbReference type="Proteomes" id="UP001295684">
    <property type="component" value="Unassembled WGS sequence"/>
</dbReference>
<proteinExistence type="predicted"/>
<name>A0AAD2D0L0_EUPCR</name>
<evidence type="ECO:0000313" key="1">
    <source>
        <dbReference type="EMBL" id="CAI2376549.1"/>
    </source>
</evidence>
<sequence>MASAFVSSKTSCSKCCLFLRGLNINIRIKSRQFTHMTSRKTKKNCRPSSPKKKANVCKTKRVSKRRTRFICVTKNSVNYQTVIIVEGKKTYVGRYTLEVDAAITFDFYSLMLHNN</sequence>
<gene>
    <name evidence="1" type="ORF">ECRASSUSDP1_LOCUS17919</name>
</gene>
<comment type="caution">
    <text evidence="1">The sequence shown here is derived from an EMBL/GenBank/DDBJ whole genome shotgun (WGS) entry which is preliminary data.</text>
</comment>
<protein>
    <submittedName>
        <fullName evidence="1">Uncharacterized protein</fullName>
    </submittedName>
</protein>
<reference evidence="1" key="1">
    <citation type="submission" date="2023-07" db="EMBL/GenBank/DDBJ databases">
        <authorList>
            <consortium name="AG Swart"/>
            <person name="Singh M."/>
            <person name="Singh A."/>
            <person name="Seah K."/>
            <person name="Emmerich C."/>
        </authorList>
    </citation>
    <scope>NUCLEOTIDE SEQUENCE</scope>
    <source>
        <strain evidence="1">DP1</strain>
    </source>
</reference>
<evidence type="ECO:0000313" key="2">
    <source>
        <dbReference type="Proteomes" id="UP001295684"/>
    </source>
</evidence>
<organism evidence="1 2">
    <name type="scientific">Euplotes crassus</name>
    <dbReference type="NCBI Taxonomy" id="5936"/>
    <lineage>
        <taxon>Eukaryota</taxon>
        <taxon>Sar</taxon>
        <taxon>Alveolata</taxon>
        <taxon>Ciliophora</taxon>
        <taxon>Intramacronucleata</taxon>
        <taxon>Spirotrichea</taxon>
        <taxon>Hypotrichia</taxon>
        <taxon>Euplotida</taxon>
        <taxon>Euplotidae</taxon>
        <taxon>Moneuplotes</taxon>
    </lineage>
</organism>